<comment type="caution">
    <text evidence="1">The sequence shown here is derived from an EMBL/GenBank/DDBJ whole genome shotgun (WGS) entry which is preliminary data.</text>
</comment>
<dbReference type="EMBL" id="NPDS01000002">
    <property type="protein sequence ID" value="PJZ57941.1"/>
    <property type="molecule type" value="Genomic_DNA"/>
</dbReference>
<protein>
    <submittedName>
        <fullName evidence="1">Uncharacterized protein</fullName>
    </submittedName>
</protein>
<keyword evidence="2" id="KW-1185">Reference proteome</keyword>
<name>A0ABX4NM91_9LEPT</name>
<accession>A0ABX4NM91</accession>
<organism evidence="1 2">
    <name type="scientific">Leptospira barantonii</name>
    <dbReference type="NCBI Taxonomy" id="2023184"/>
    <lineage>
        <taxon>Bacteria</taxon>
        <taxon>Pseudomonadati</taxon>
        <taxon>Spirochaetota</taxon>
        <taxon>Spirochaetia</taxon>
        <taxon>Leptospirales</taxon>
        <taxon>Leptospiraceae</taxon>
        <taxon>Leptospira</taxon>
    </lineage>
</organism>
<proteinExistence type="predicted"/>
<reference evidence="1 2" key="1">
    <citation type="submission" date="2017-07" db="EMBL/GenBank/DDBJ databases">
        <title>Leptospira spp. isolated from tropical soils.</title>
        <authorList>
            <person name="Thibeaux R."/>
            <person name="Iraola G."/>
            <person name="Ferres I."/>
            <person name="Bierque E."/>
            <person name="Girault D."/>
            <person name="Soupe-Gilbert M.-E."/>
            <person name="Picardeau M."/>
            <person name="Goarant C."/>
        </authorList>
    </citation>
    <scope>NUCLEOTIDE SEQUENCE [LARGE SCALE GENOMIC DNA]</scope>
    <source>
        <strain evidence="1 2">FH4-C-A1</strain>
    </source>
</reference>
<sequence length="61" mass="6863">MFRSGDGFETVLYSETRGKNGLRFLSSALYRGTIRISILSFKRMFSIYATVNLLAVAGEFC</sequence>
<evidence type="ECO:0000313" key="1">
    <source>
        <dbReference type="EMBL" id="PJZ57941.1"/>
    </source>
</evidence>
<dbReference type="Proteomes" id="UP000231879">
    <property type="component" value="Unassembled WGS sequence"/>
</dbReference>
<evidence type="ECO:0000313" key="2">
    <source>
        <dbReference type="Proteomes" id="UP000231879"/>
    </source>
</evidence>
<gene>
    <name evidence="1" type="ORF">CH367_05985</name>
</gene>